<dbReference type="Proteomes" id="UP000887574">
    <property type="component" value="Unplaced"/>
</dbReference>
<organism evidence="1 2">
    <name type="scientific">Ditylenchus dipsaci</name>
    <dbReference type="NCBI Taxonomy" id="166011"/>
    <lineage>
        <taxon>Eukaryota</taxon>
        <taxon>Metazoa</taxon>
        <taxon>Ecdysozoa</taxon>
        <taxon>Nematoda</taxon>
        <taxon>Chromadorea</taxon>
        <taxon>Rhabditida</taxon>
        <taxon>Tylenchina</taxon>
        <taxon>Tylenchomorpha</taxon>
        <taxon>Sphaerularioidea</taxon>
        <taxon>Anguinidae</taxon>
        <taxon>Anguininae</taxon>
        <taxon>Ditylenchus</taxon>
    </lineage>
</organism>
<name>A0A915DXT8_9BILA</name>
<accession>A0A915DXT8</accession>
<keyword evidence="1" id="KW-1185">Reference proteome</keyword>
<protein>
    <submittedName>
        <fullName evidence="2">Uncharacterized protein</fullName>
    </submittedName>
</protein>
<sequence>MKGSHPKMPKLIDLLDQYYHLKLTTTMAELLLAHNTFSFKENWSELDNLIEDVRFHGSSNISILVSSSFVETLARMRSLTVPLGWTTVLLRCDIEIWR</sequence>
<evidence type="ECO:0000313" key="2">
    <source>
        <dbReference type="WBParaSite" id="jg24601"/>
    </source>
</evidence>
<proteinExistence type="predicted"/>
<dbReference type="WBParaSite" id="jg24601">
    <property type="protein sequence ID" value="jg24601"/>
    <property type="gene ID" value="jg24601"/>
</dbReference>
<evidence type="ECO:0000313" key="1">
    <source>
        <dbReference type="Proteomes" id="UP000887574"/>
    </source>
</evidence>
<reference evidence="2" key="1">
    <citation type="submission" date="2022-11" db="UniProtKB">
        <authorList>
            <consortium name="WormBaseParasite"/>
        </authorList>
    </citation>
    <scope>IDENTIFICATION</scope>
</reference>
<dbReference type="AlphaFoldDB" id="A0A915DXT8"/>